<proteinExistence type="predicted"/>
<keyword evidence="2" id="KW-1185">Reference proteome</keyword>
<sequence>MKPAVDRASAGLLVRMSLKALSRLTFYGFGNSGVRTIKAVFKWRRAAMWKEMIMCLGSI</sequence>
<evidence type="ECO:0000313" key="2">
    <source>
        <dbReference type="Proteomes" id="UP001054945"/>
    </source>
</evidence>
<organism evidence="1 2">
    <name type="scientific">Caerostris extrusa</name>
    <name type="common">Bark spider</name>
    <name type="synonym">Caerostris bankana</name>
    <dbReference type="NCBI Taxonomy" id="172846"/>
    <lineage>
        <taxon>Eukaryota</taxon>
        <taxon>Metazoa</taxon>
        <taxon>Ecdysozoa</taxon>
        <taxon>Arthropoda</taxon>
        <taxon>Chelicerata</taxon>
        <taxon>Arachnida</taxon>
        <taxon>Araneae</taxon>
        <taxon>Araneomorphae</taxon>
        <taxon>Entelegynae</taxon>
        <taxon>Araneoidea</taxon>
        <taxon>Araneidae</taxon>
        <taxon>Caerostris</taxon>
    </lineage>
</organism>
<reference evidence="1 2" key="1">
    <citation type="submission" date="2021-06" db="EMBL/GenBank/DDBJ databases">
        <title>Caerostris extrusa draft genome.</title>
        <authorList>
            <person name="Kono N."/>
            <person name="Arakawa K."/>
        </authorList>
    </citation>
    <scope>NUCLEOTIDE SEQUENCE [LARGE SCALE GENOMIC DNA]</scope>
</reference>
<dbReference type="EMBL" id="BPLR01015649">
    <property type="protein sequence ID" value="GIY77592.1"/>
    <property type="molecule type" value="Genomic_DNA"/>
</dbReference>
<name>A0AAV4W4H2_CAEEX</name>
<dbReference type="Proteomes" id="UP001054945">
    <property type="component" value="Unassembled WGS sequence"/>
</dbReference>
<evidence type="ECO:0000313" key="1">
    <source>
        <dbReference type="EMBL" id="GIY77592.1"/>
    </source>
</evidence>
<accession>A0AAV4W4H2</accession>
<feature type="non-terminal residue" evidence="1">
    <location>
        <position position="59"/>
    </location>
</feature>
<protein>
    <submittedName>
        <fullName evidence="1">Uncharacterized protein</fullName>
    </submittedName>
</protein>
<gene>
    <name evidence="1" type="ORF">CEXT_392631</name>
</gene>
<dbReference type="AlphaFoldDB" id="A0AAV4W4H2"/>
<comment type="caution">
    <text evidence="1">The sequence shown here is derived from an EMBL/GenBank/DDBJ whole genome shotgun (WGS) entry which is preliminary data.</text>
</comment>